<evidence type="ECO:0000259" key="7">
    <source>
        <dbReference type="PROSITE" id="PS50158"/>
    </source>
</evidence>
<accession>A0AAW1XV99</accession>
<dbReference type="GO" id="GO:0006508">
    <property type="term" value="P:proteolysis"/>
    <property type="evidence" value="ECO:0007669"/>
    <property type="project" value="UniProtKB-KW"/>
</dbReference>
<dbReference type="InterPro" id="IPR036875">
    <property type="entry name" value="Znf_CCHC_sf"/>
</dbReference>
<dbReference type="Pfam" id="PF13976">
    <property type="entry name" value="gag_pre-integrs"/>
    <property type="match status" value="1"/>
</dbReference>
<gene>
    <name evidence="9" type="ORF">M0R45_016522</name>
</gene>
<keyword evidence="10" id="KW-1185">Reference proteome</keyword>
<evidence type="ECO:0000256" key="6">
    <source>
        <dbReference type="SAM" id="MobiDB-lite"/>
    </source>
</evidence>
<dbReference type="Pfam" id="PF00665">
    <property type="entry name" value="rve"/>
    <property type="match status" value="1"/>
</dbReference>
<feature type="region of interest" description="Disordered" evidence="6">
    <location>
        <begin position="690"/>
        <end position="752"/>
    </location>
</feature>
<dbReference type="AlphaFoldDB" id="A0AAW1XV99"/>
<dbReference type="PROSITE" id="PS50994">
    <property type="entry name" value="INTEGRASE"/>
    <property type="match status" value="1"/>
</dbReference>
<feature type="compositionally biased region" description="Basic and acidic residues" evidence="6">
    <location>
        <begin position="690"/>
        <end position="701"/>
    </location>
</feature>
<name>A0AAW1XV99_RUBAR</name>
<evidence type="ECO:0000256" key="5">
    <source>
        <dbReference type="PROSITE-ProRule" id="PRU00047"/>
    </source>
</evidence>
<keyword evidence="3" id="KW-0064">Aspartyl protease</keyword>
<proteinExistence type="predicted"/>
<dbReference type="Pfam" id="PF14223">
    <property type="entry name" value="Retrotran_gag_2"/>
    <property type="match status" value="1"/>
</dbReference>
<evidence type="ECO:0000259" key="8">
    <source>
        <dbReference type="PROSITE" id="PS50994"/>
    </source>
</evidence>
<feature type="compositionally biased region" description="Acidic residues" evidence="6">
    <location>
        <begin position="702"/>
        <end position="715"/>
    </location>
</feature>
<feature type="domain" description="Integrase catalytic" evidence="8">
    <location>
        <begin position="431"/>
        <end position="607"/>
    </location>
</feature>
<feature type="domain" description="CCHC-type" evidence="7">
    <location>
        <begin position="253"/>
        <end position="268"/>
    </location>
</feature>
<dbReference type="PANTHER" id="PTHR42648">
    <property type="entry name" value="TRANSPOSASE, PUTATIVE-RELATED"/>
    <property type="match status" value="1"/>
</dbReference>
<dbReference type="GO" id="GO:0008270">
    <property type="term" value="F:zinc ion binding"/>
    <property type="evidence" value="ECO:0007669"/>
    <property type="project" value="UniProtKB-KW"/>
</dbReference>
<evidence type="ECO:0000256" key="4">
    <source>
        <dbReference type="ARBA" id="ARBA00022801"/>
    </source>
</evidence>
<organism evidence="9 10">
    <name type="scientific">Rubus argutus</name>
    <name type="common">Southern blackberry</name>
    <dbReference type="NCBI Taxonomy" id="59490"/>
    <lineage>
        <taxon>Eukaryota</taxon>
        <taxon>Viridiplantae</taxon>
        <taxon>Streptophyta</taxon>
        <taxon>Embryophyta</taxon>
        <taxon>Tracheophyta</taxon>
        <taxon>Spermatophyta</taxon>
        <taxon>Magnoliopsida</taxon>
        <taxon>eudicotyledons</taxon>
        <taxon>Gunneridae</taxon>
        <taxon>Pentapetalae</taxon>
        <taxon>rosids</taxon>
        <taxon>fabids</taxon>
        <taxon>Rosales</taxon>
        <taxon>Rosaceae</taxon>
        <taxon>Rosoideae</taxon>
        <taxon>Rosoideae incertae sedis</taxon>
        <taxon>Rubus</taxon>
    </lineage>
</organism>
<dbReference type="InterPro" id="IPR057670">
    <property type="entry name" value="SH3_retrovirus"/>
</dbReference>
<dbReference type="GO" id="GO:0003676">
    <property type="term" value="F:nucleic acid binding"/>
    <property type="evidence" value="ECO:0007669"/>
    <property type="project" value="InterPro"/>
</dbReference>
<dbReference type="InterPro" id="IPR054722">
    <property type="entry name" value="PolX-like_BBD"/>
</dbReference>
<dbReference type="SMART" id="SM00343">
    <property type="entry name" value="ZnF_C2HC"/>
    <property type="match status" value="1"/>
</dbReference>
<dbReference type="GO" id="GO:0004190">
    <property type="term" value="F:aspartic-type endopeptidase activity"/>
    <property type="evidence" value="ECO:0007669"/>
    <property type="project" value="UniProtKB-KW"/>
</dbReference>
<dbReference type="GO" id="GO:0015074">
    <property type="term" value="P:DNA integration"/>
    <property type="evidence" value="ECO:0007669"/>
    <property type="project" value="InterPro"/>
</dbReference>
<keyword evidence="1" id="KW-0645">Protease</keyword>
<feature type="compositionally biased region" description="Low complexity" evidence="6">
    <location>
        <begin position="716"/>
        <end position="733"/>
    </location>
</feature>
<dbReference type="InterPro" id="IPR036397">
    <property type="entry name" value="RNaseH_sf"/>
</dbReference>
<dbReference type="Pfam" id="PF22936">
    <property type="entry name" value="Pol_BBD"/>
    <property type="match status" value="1"/>
</dbReference>
<dbReference type="InterPro" id="IPR001878">
    <property type="entry name" value="Znf_CCHC"/>
</dbReference>
<dbReference type="PANTHER" id="PTHR42648:SF18">
    <property type="entry name" value="RETROTRANSPOSON, UNCLASSIFIED-LIKE PROTEIN"/>
    <property type="match status" value="1"/>
</dbReference>
<dbReference type="InterPro" id="IPR012337">
    <property type="entry name" value="RNaseH-like_sf"/>
</dbReference>
<dbReference type="EMBL" id="JBEDUW010000003">
    <property type="protein sequence ID" value="KAK9939839.1"/>
    <property type="molecule type" value="Genomic_DNA"/>
</dbReference>
<dbReference type="SUPFAM" id="SSF53098">
    <property type="entry name" value="Ribonuclease H-like"/>
    <property type="match status" value="1"/>
</dbReference>
<dbReference type="InterPro" id="IPR039537">
    <property type="entry name" value="Retrotran_Ty1/copia-like"/>
</dbReference>
<keyword evidence="2" id="KW-0479">Metal-binding</keyword>
<dbReference type="SUPFAM" id="SSF56672">
    <property type="entry name" value="DNA/RNA polymerases"/>
    <property type="match status" value="1"/>
</dbReference>
<sequence length="1077" mass="124429">MAESKTESNFVQPAIPRFDGHYDHWAMLMENFLRSKEYWQLVENGIPAEAAEGVEMTEAQRKGREDVKLKDLKVKNYLFQAIDRTIMETILNKETAKGIWDSMKQEYQGSTKVKRAQLQALRREFEILQMKEGEKVDEYFARTLTIANKMKAHGERMEQLMIVEKILRSMTPKFDYVVCSIEESNNLTTMTIDELQSSLLVHEQRMLGHGGDEQVLKVTLEDNFGTRGRGRGGYRGRGRGRGRQGFNKALVECYKCHKLGHFQYECPSWEKGVNYAELEEEEEMLLMAYVDANNSKREDVWFLDSGCSNHMSGNKKWFSNLDEEFRHSVKLGNNTRMVVMGKGNIKLEIHGMTQMSANRMFVILAVVVLSNSSTCLQTVSQDPAHLWHCRYAHLNFKGLRTLHYKNMVRGLLQFKAPAKVCTDCMVGKQRRDSIPKRSMWRASQQLQLIHADICGPITPTSNSNKRYLLSFIDDYSRKMWIYFLAEKSEAFTMFKYYKNLIEKETSSFICCLRTDRGGEFTSHEFNMFYKSNGIKRQLTAAYTPQQNGVAERRNRTVMNLVRSILSEKSVPESFWPEAVNWTAHVLNRSPTLAVQDVTPEEAWSGVKPRVDYFRVFGCIAHVHIPDAKRTKLDDKSCKCVLLGVSEESKAYRLYNPISKKIIVSRDVVFEEDESWDWGRNIEETKLDVLDWGDHEENHDELVQSDEEAEGDDAATEQESGLYDSSSSGSLQESPEVLQESPEVLQERRSRRQPTWMQDYVSGEGWSEEEEEFHNLAVFAANDDPVSFDEAITHSTWRAAMKAEIDAIERNNTWELTTLPEDVKKIGVKWVFKTKFNEHGEVDKCKARLVAKGYAQEFGVDYTEVYAPVARWDAIRMIIALAAQRNWSIYQLDVKSSFLHGELSEAVYVEQPRGFEKKGDEEKVYKLKKALYGLKQAPRAWYSKTETYFLKEGFEKCDFEHTLFVKSGEGGKFLVVSLYVDDLIFTGNCESMFDKFKDSMKQEFDMSDLGKMRYFLGVEVLQCSEGIYISQKKFAREVLERFGMERSNFVNTPIVPGVKPTKDEEDSWPTQLSFIYKL</sequence>
<dbReference type="Gene3D" id="3.30.420.10">
    <property type="entry name" value="Ribonuclease H-like superfamily/Ribonuclease H"/>
    <property type="match status" value="1"/>
</dbReference>
<dbReference type="Pfam" id="PF07727">
    <property type="entry name" value="RVT_2"/>
    <property type="match status" value="1"/>
</dbReference>
<dbReference type="SUPFAM" id="SSF57756">
    <property type="entry name" value="Retrovirus zinc finger-like domains"/>
    <property type="match status" value="1"/>
</dbReference>
<keyword evidence="4" id="KW-0378">Hydrolase</keyword>
<keyword evidence="5" id="KW-0862">Zinc</keyword>
<evidence type="ECO:0000313" key="9">
    <source>
        <dbReference type="EMBL" id="KAK9939839.1"/>
    </source>
</evidence>
<evidence type="ECO:0000256" key="3">
    <source>
        <dbReference type="ARBA" id="ARBA00022750"/>
    </source>
</evidence>
<protein>
    <submittedName>
        <fullName evidence="9">Uncharacterized protein</fullName>
    </submittedName>
</protein>
<dbReference type="InterPro" id="IPR001584">
    <property type="entry name" value="Integrase_cat-core"/>
</dbReference>
<evidence type="ECO:0000256" key="2">
    <source>
        <dbReference type="ARBA" id="ARBA00022723"/>
    </source>
</evidence>
<dbReference type="InterPro" id="IPR043502">
    <property type="entry name" value="DNA/RNA_pol_sf"/>
</dbReference>
<dbReference type="PROSITE" id="PS50158">
    <property type="entry name" value="ZF_CCHC"/>
    <property type="match status" value="1"/>
</dbReference>
<dbReference type="InterPro" id="IPR013103">
    <property type="entry name" value="RVT_2"/>
</dbReference>
<comment type="caution">
    <text evidence="9">The sequence shown here is derived from an EMBL/GenBank/DDBJ whole genome shotgun (WGS) entry which is preliminary data.</text>
</comment>
<dbReference type="Proteomes" id="UP001457282">
    <property type="component" value="Unassembled WGS sequence"/>
</dbReference>
<reference evidence="9 10" key="1">
    <citation type="journal article" date="2023" name="G3 (Bethesda)">
        <title>A chromosome-length genome assembly and annotation of blackberry (Rubus argutus, cv. 'Hillquist').</title>
        <authorList>
            <person name="Bruna T."/>
            <person name="Aryal R."/>
            <person name="Dudchenko O."/>
            <person name="Sargent D.J."/>
            <person name="Mead D."/>
            <person name="Buti M."/>
            <person name="Cavallini A."/>
            <person name="Hytonen T."/>
            <person name="Andres J."/>
            <person name="Pham M."/>
            <person name="Weisz D."/>
            <person name="Mascagni F."/>
            <person name="Usai G."/>
            <person name="Natali L."/>
            <person name="Bassil N."/>
            <person name="Fernandez G.E."/>
            <person name="Lomsadze A."/>
            <person name="Armour M."/>
            <person name="Olukolu B."/>
            <person name="Poorten T."/>
            <person name="Britton C."/>
            <person name="Davik J."/>
            <person name="Ashrafi H."/>
            <person name="Aiden E.L."/>
            <person name="Borodovsky M."/>
            <person name="Worthington M."/>
        </authorList>
    </citation>
    <scope>NUCLEOTIDE SEQUENCE [LARGE SCALE GENOMIC DNA]</scope>
    <source>
        <strain evidence="9">PI 553951</strain>
    </source>
</reference>
<evidence type="ECO:0000256" key="1">
    <source>
        <dbReference type="ARBA" id="ARBA00022670"/>
    </source>
</evidence>
<dbReference type="InterPro" id="IPR025724">
    <property type="entry name" value="GAG-pre-integrase_dom"/>
</dbReference>
<keyword evidence="5" id="KW-0863">Zinc-finger</keyword>
<evidence type="ECO:0000313" key="10">
    <source>
        <dbReference type="Proteomes" id="UP001457282"/>
    </source>
</evidence>
<dbReference type="Pfam" id="PF25597">
    <property type="entry name" value="SH3_retrovirus"/>
    <property type="match status" value="1"/>
</dbReference>